<keyword evidence="4" id="KW-0137">Centromere</keyword>
<dbReference type="GO" id="GO:0000776">
    <property type="term" value="C:kinetochore"/>
    <property type="evidence" value="ECO:0007669"/>
    <property type="project" value="UniProtKB-KW"/>
</dbReference>
<dbReference type="GO" id="GO:0005524">
    <property type="term" value="F:ATP binding"/>
    <property type="evidence" value="ECO:0007669"/>
    <property type="project" value="InterPro"/>
</dbReference>
<dbReference type="PROSITE" id="PS51489">
    <property type="entry name" value="BUB1_N"/>
    <property type="match status" value="1"/>
</dbReference>
<dbReference type="AlphaFoldDB" id="A0AAV5A7T1"/>
<dbReference type="GO" id="GO:0032991">
    <property type="term" value="C:protein-containing complex"/>
    <property type="evidence" value="ECO:0007669"/>
    <property type="project" value="UniProtKB-ARBA"/>
</dbReference>
<dbReference type="InterPro" id="IPR013212">
    <property type="entry name" value="Mad3/Bub1_I"/>
</dbReference>
<dbReference type="InterPro" id="IPR000719">
    <property type="entry name" value="Prot_kinase_dom"/>
</dbReference>
<sequence length="1101" mass="124877">MVMDINEGHSKHLENLYSKIRPEFLEDQEDPLAFYHDLAKWILDHYSDHANSGLLEILEECLRRFQNDPRYTGAEYRYVTLWILFASHVERPAQVYEYMMARGIGKLYSPFFEGYSEALEQESRLDEADTIIALGVRSQAKPTKRLLKFQADTQVRRSLDQPLPRSTCHFKEEQLSERLRVIRRDPLRNLDDRPKSKSNPSSLASGHKRTNPYALLNAPPDPGRPLEKLHFDLTLLLEPDGTEYCFEEVRARHLGLLGKKWPAPPPPNNAELANVDFNDQGTKASKHSRRQSVTVTINTKQALDDVFEMYNSPGVQDQIPDVKPMNTPSTSNFRTPAAAGRKPVFKDENMGTASKPRAFQALSEQKRENITPALPRFQPVLSKTPVSNAFTPNLSRQALASKEVITPVPAFKVVRPPLQSTTPASAISELKPLIEEPEKQYNEDVFVDGGGDDVTTDDFTEEFTNVAPPPPPPRSFVPFADNPDIKYNDPDKQRRPIDQEPKILKFQVHRDENNGSTSATFATTLKGSTGPSLPSSSKVLPFQPSFRVHRRVDTEPRNHDDGPDYDVPHYAEDRRAAMSNRFGPFEVMTPITERTAELTTGMRHQDTPSDKSSISVHDKIFDASGAQDAAEKLAAELLEEEEQEQEHEYEDQYEQEASSFVDRDASVSEVHDSSLRYHDIDVGDVRSTQVLIAESGFKPPNPCCPAELNILSGLLATLPIDPIHHDLSQKTADNLKNLQKFADKVRSGGNTTGIGRSSNSLSSFLELDGDQFEIFDKLGEGGFGAVFLAKWIQVIEYRDDNEDEEEDPNPHVAIKVVRPADLWEAYALQRIISTIHVNLRRSIIHPHRLYTFKDESFLVLELCKQGTLLEIVNRANKIGLSQPGGGMEELLVMFFTVELMRIVEGLHNAGFIHGDLKIDNCLIRLEDIPDDVTWLSEYDRTGDNGWSYKGLKLIDFGRTVDTRLYPPGQTYIANWKPDQRDCIEMQEGRPWTYEADYAGLASIIYCMLFGKYIETTTYTSSSGLEKLKPSQPMKRYWQSDLWTRAFEMLLNSNQVREAHSLPIVDELSKLREEMEDWIEENSNRAGKNLKGMLKKIERESL</sequence>
<dbReference type="InterPro" id="IPR008271">
    <property type="entry name" value="Ser/Thr_kinase_AS"/>
</dbReference>
<dbReference type="GO" id="GO:0005634">
    <property type="term" value="C:nucleus"/>
    <property type="evidence" value="ECO:0007669"/>
    <property type="project" value="TreeGrafter"/>
</dbReference>
<comment type="subcellular location">
    <subcellularLocation>
        <location evidence="1">Chromosome</location>
        <location evidence="1">Centromere</location>
        <location evidence="1">Kinetochore</location>
    </subcellularLocation>
</comment>
<keyword evidence="5" id="KW-0175">Coiled coil</keyword>
<comment type="caution">
    <text evidence="9">The sequence shown here is derived from an EMBL/GenBank/DDBJ whole genome shotgun (WGS) entry which is preliminary data.</text>
</comment>
<feature type="domain" description="BUB1 N-terminal" evidence="8">
    <location>
        <begin position="16"/>
        <end position="179"/>
    </location>
</feature>
<feature type="compositionally biased region" description="Polar residues" evidence="6">
    <location>
        <begin position="514"/>
        <end position="538"/>
    </location>
</feature>
<feature type="coiled-coil region" evidence="5">
    <location>
        <begin position="623"/>
        <end position="655"/>
    </location>
</feature>
<dbReference type="Pfam" id="PF00069">
    <property type="entry name" value="Pkinase"/>
    <property type="match status" value="1"/>
</dbReference>
<dbReference type="SMART" id="SM00777">
    <property type="entry name" value="Mad3_BUB1_I"/>
    <property type="match status" value="1"/>
</dbReference>
<dbReference type="Gene3D" id="1.25.40.430">
    <property type="match status" value="1"/>
</dbReference>
<proteinExistence type="predicted"/>
<dbReference type="Pfam" id="PF08311">
    <property type="entry name" value="Mad3_BUB1_I"/>
    <property type="match status" value="1"/>
</dbReference>
<accession>A0AAV5A7T1</accession>
<dbReference type="CDD" id="cd13981">
    <property type="entry name" value="STKc_Bub1_BubR1"/>
    <property type="match status" value="1"/>
</dbReference>
<organism evidence="9 10">
    <name type="scientific">Clathrus columnatus</name>
    <dbReference type="NCBI Taxonomy" id="1419009"/>
    <lineage>
        <taxon>Eukaryota</taxon>
        <taxon>Fungi</taxon>
        <taxon>Dikarya</taxon>
        <taxon>Basidiomycota</taxon>
        <taxon>Agaricomycotina</taxon>
        <taxon>Agaricomycetes</taxon>
        <taxon>Phallomycetidae</taxon>
        <taxon>Phallales</taxon>
        <taxon>Clathraceae</taxon>
        <taxon>Clathrus</taxon>
    </lineage>
</organism>
<dbReference type="GO" id="GO:0007094">
    <property type="term" value="P:mitotic spindle assembly checkpoint signaling"/>
    <property type="evidence" value="ECO:0007669"/>
    <property type="project" value="InterPro"/>
</dbReference>
<dbReference type="PANTHER" id="PTHR14030">
    <property type="entry name" value="MITOTIC CHECKPOINT SERINE/THREONINE-PROTEIN KINASE BUB1"/>
    <property type="match status" value="1"/>
</dbReference>
<feature type="region of interest" description="Disordered" evidence="6">
    <location>
        <begin position="511"/>
        <end position="540"/>
    </location>
</feature>
<evidence type="ECO:0000259" key="7">
    <source>
        <dbReference type="PROSITE" id="PS50011"/>
    </source>
</evidence>
<dbReference type="PANTHER" id="PTHR14030:SF4">
    <property type="entry name" value="BUB1 KINASE, ISOFORM A-RELATED"/>
    <property type="match status" value="1"/>
</dbReference>
<dbReference type="SMART" id="SM00220">
    <property type="entry name" value="S_TKc"/>
    <property type="match status" value="1"/>
</dbReference>
<name>A0AAV5A7T1_9AGAM</name>
<dbReference type="Proteomes" id="UP001050691">
    <property type="component" value="Unassembled WGS sequence"/>
</dbReference>
<keyword evidence="10" id="KW-1185">Reference proteome</keyword>
<keyword evidence="2" id="KW-0158">Chromosome</keyword>
<reference evidence="9" key="1">
    <citation type="submission" date="2021-10" db="EMBL/GenBank/DDBJ databases">
        <title>De novo Genome Assembly of Clathrus columnatus (Basidiomycota, Fungi) Using Illumina and Nanopore Sequence Data.</title>
        <authorList>
            <person name="Ogiso-Tanaka E."/>
            <person name="Itagaki H."/>
            <person name="Hosoya T."/>
            <person name="Hosaka K."/>
        </authorList>
    </citation>
    <scope>NUCLEOTIDE SEQUENCE</scope>
    <source>
        <strain evidence="9">MO-923</strain>
    </source>
</reference>
<dbReference type="PROSITE" id="PS00108">
    <property type="entry name" value="PROTEIN_KINASE_ST"/>
    <property type="match status" value="1"/>
</dbReference>
<evidence type="ECO:0000256" key="1">
    <source>
        <dbReference type="ARBA" id="ARBA00004629"/>
    </source>
</evidence>
<dbReference type="EMBL" id="BPWL01000003">
    <property type="protein sequence ID" value="GJJ08698.1"/>
    <property type="molecule type" value="Genomic_DNA"/>
</dbReference>
<feature type="compositionally biased region" description="Basic and acidic residues" evidence="6">
    <location>
        <begin position="186"/>
        <end position="195"/>
    </location>
</feature>
<evidence type="ECO:0000256" key="4">
    <source>
        <dbReference type="ARBA" id="ARBA00023328"/>
    </source>
</evidence>
<feature type="region of interest" description="Disordered" evidence="6">
    <location>
        <begin position="314"/>
        <end position="339"/>
    </location>
</feature>
<dbReference type="Gene3D" id="1.10.510.10">
    <property type="entry name" value="Transferase(Phosphotransferase) domain 1"/>
    <property type="match status" value="1"/>
</dbReference>
<evidence type="ECO:0000256" key="6">
    <source>
        <dbReference type="SAM" id="MobiDB-lite"/>
    </source>
</evidence>
<evidence type="ECO:0000313" key="10">
    <source>
        <dbReference type="Proteomes" id="UP001050691"/>
    </source>
</evidence>
<dbReference type="SUPFAM" id="SSF56112">
    <property type="entry name" value="Protein kinase-like (PK-like)"/>
    <property type="match status" value="1"/>
</dbReference>
<evidence type="ECO:0000259" key="8">
    <source>
        <dbReference type="PROSITE" id="PS51489"/>
    </source>
</evidence>
<dbReference type="InterPro" id="IPR011009">
    <property type="entry name" value="Kinase-like_dom_sf"/>
</dbReference>
<keyword evidence="3" id="KW-0995">Kinetochore</keyword>
<dbReference type="PROSITE" id="PS50011">
    <property type="entry name" value="PROTEIN_KINASE_DOM"/>
    <property type="match status" value="1"/>
</dbReference>
<evidence type="ECO:0000313" key="9">
    <source>
        <dbReference type="EMBL" id="GJJ08698.1"/>
    </source>
</evidence>
<gene>
    <name evidence="9" type="ORF">Clacol_002917</name>
</gene>
<protein>
    <submittedName>
        <fullName evidence="9">Uncharacterized protein</fullName>
    </submittedName>
</protein>
<evidence type="ECO:0000256" key="5">
    <source>
        <dbReference type="SAM" id="Coils"/>
    </source>
</evidence>
<dbReference type="InterPro" id="IPR015661">
    <property type="entry name" value="Bub1/Mad3"/>
</dbReference>
<evidence type="ECO:0000256" key="3">
    <source>
        <dbReference type="ARBA" id="ARBA00022838"/>
    </source>
</evidence>
<dbReference type="GO" id="GO:0051754">
    <property type="term" value="P:meiotic sister chromatid cohesion, centromeric"/>
    <property type="evidence" value="ECO:0007669"/>
    <property type="project" value="TreeGrafter"/>
</dbReference>
<evidence type="ECO:0000256" key="2">
    <source>
        <dbReference type="ARBA" id="ARBA00022454"/>
    </source>
</evidence>
<feature type="region of interest" description="Disordered" evidence="6">
    <location>
        <begin position="186"/>
        <end position="222"/>
    </location>
</feature>
<feature type="domain" description="Protein kinase" evidence="7">
    <location>
        <begin position="772"/>
        <end position="1078"/>
    </location>
</feature>
<dbReference type="GO" id="GO:0004672">
    <property type="term" value="F:protein kinase activity"/>
    <property type="evidence" value="ECO:0007669"/>
    <property type="project" value="InterPro"/>
</dbReference>